<dbReference type="PANTHER" id="PTHR12684">
    <property type="entry name" value="PUTATIVE PHOSPHOTRANSFERASE"/>
    <property type="match status" value="1"/>
</dbReference>
<reference evidence="6 7" key="1">
    <citation type="submission" date="2013-11" db="EMBL/GenBank/DDBJ databases">
        <title>Comparative genomics of Ignicoccus.</title>
        <authorList>
            <person name="Podar M."/>
        </authorList>
    </citation>
    <scope>NUCLEOTIDE SEQUENCE [LARGE SCALE GENOMIC DNA]</scope>
    <source>
        <strain evidence="6 7">DSM 13165</strain>
    </source>
</reference>
<dbReference type="InterPro" id="IPR022928">
    <property type="entry name" value="RNA_2'-PTrans_KptA"/>
</dbReference>
<dbReference type="InterPro" id="IPR042080">
    <property type="entry name" value="RNA_2'-PTrans_N"/>
</dbReference>
<dbReference type="Proteomes" id="UP000060778">
    <property type="component" value="Chromosome"/>
</dbReference>
<protein>
    <recommendedName>
        <fullName evidence="5">Probable RNA 2'-phosphotransferase</fullName>
        <ecNumber evidence="5">2.7.1.-</ecNumber>
    </recommendedName>
</protein>
<dbReference type="InterPro" id="IPR002745">
    <property type="entry name" value="Ptrans_KptA/Tpt1"/>
</dbReference>
<evidence type="ECO:0000256" key="3">
    <source>
        <dbReference type="ARBA" id="ARBA00023027"/>
    </source>
</evidence>
<dbReference type="GeneID" id="30680005"/>
<dbReference type="GO" id="GO:0006388">
    <property type="term" value="P:tRNA splicing, via endonucleolytic cleavage and ligation"/>
    <property type="evidence" value="ECO:0007669"/>
    <property type="project" value="UniProtKB-UniRule"/>
</dbReference>
<keyword evidence="7" id="KW-1185">Reference proteome</keyword>
<dbReference type="HAMAP" id="MF_00299">
    <property type="entry name" value="KptA"/>
    <property type="match status" value="1"/>
</dbReference>
<evidence type="ECO:0000256" key="4">
    <source>
        <dbReference type="ARBA" id="ARBA00025212"/>
    </source>
</evidence>
<sequence length="182" mass="21230">MDDRTKVKISKYMTYLLRHKPDFVDRHGWVTLDRLLREVRKKFPEVNLEDIIEIAREDEKGRYEISGNKIRARYGHTFPVTIEMEEDYEGKLFHGTSCENAMKIINEGIKPMKRTYVHLATTLDIAIENAKRKGKCIVVFEVDPLCLKSKGLKVYKASEKIRVTNYVPPECIKEVLRTVLGK</sequence>
<comment type="function">
    <text evidence="4 5">Removes the 2'-phosphate from RNA via an intermediate in which the phosphate is ADP-ribosylated by NAD followed by a presumed transesterification to release the RNA and generate ADP-ribose 1''-2''-cyclic phosphate (APPR&gt;P). May function as an ADP-ribosylase.</text>
</comment>
<dbReference type="KEGG" id="iis:EYM_03060"/>
<dbReference type="Gene3D" id="1.10.10.970">
    <property type="entry name" value="RNA 2'-phosphotransferase, Tpt1/KptA family, N-terminal domain"/>
    <property type="match status" value="1"/>
</dbReference>
<gene>
    <name evidence="5" type="primary">kptA</name>
    <name evidence="6" type="ORF">EYM_03060</name>
</gene>
<name>A0A0U2M9E5_9CREN</name>
<keyword evidence="3 5" id="KW-0520">NAD</keyword>
<organism evidence="6 7">
    <name type="scientific">Ignicoccus islandicus DSM 13165</name>
    <dbReference type="NCBI Taxonomy" id="940295"/>
    <lineage>
        <taxon>Archaea</taxon>
        <taxon>Thermoproteota</taxon>
        <taxon>Thermoprotei</taxon>
        <taxon>Desulfurococcales</taxon>
        <taxon>Desulfurococcaceae</taxon>
        <taxon>Ignicoccus</taxon>
    </lineage>
</organism>
<evidence type="ECO:0000313" key="6">
    <source>
        <dbReference type="EMBL" id="ALU11613.1"/>
    </source>
</evidence>
<comment type="similarity">
    <text evidence="1 5">Belongs to the KptA/TPT1 family.</text>
</comment>
<evidence type="ECO:0000256" key="1">
    <source>
        <dbReference type="ARBA" id="ARBA00009836"/>
    </source>
</evidence>
<proteinExistence type="inferred from homology"/>
<dbReference type="InterPro" id="IPR042081">
    <property type="entry name" value="RNA_2'-PTrans_C"/>
</dbReference>
<dbReference type="PANTHER" id="PTHR12684:SF2">
    <property type="entry name" value="TRNA 2'-PHOSPHOTRANSFERASE 1"/>
    <property type="match status" value="1"/>
</dbReference>
<evidence type="ECO:0000256" key="5">
    <source>
        <dbReference type="HAMAP-Rule" id="MF_00299"/>
    </source>
</evidence>
<dbReference type="PATRIC" id="fig|940295.4.peg.597"/>
<keyword evidence="2 5" id="KW-0808">Transferase</keyword>
<dbReference type="SUPFAM" id="SSF56399">
    <property type="entry name" value="ADP-ribosylation"/>
    <property type="match status" value="1"/>
</dbReference>
<dbReference type="EMBL" id="CP006867">
    <property type="protein sequence ID" value="ALU11613.1"/>
    <property type="molecule type" value="Genomic_DNA"/>
</dbReference>
<evidence type="ECO:0000313" key="7">
    <source>
        <dbReference type="Proteomes" id="UP000060778"/>
    </source>
</evidence>
<dbReference type="STRING" id="940295.EYM_03060"/>
<dbReference type="RefSeq" id="WP_075049602.1">
    <property type="nucleotide sequence ID" value="NZ_CP006867.1"/>
</dbReference>
<dbReference type="OrthoDB" id="24376at2157"/>
<dbReference type="GO" id="GO:0003950">
    <property type="term" value="F:NAD+ poly-ADP-ribosyltransferase activity"/>
    <property type="evidence" value="ECO:0007669"/>
    <property type="project" value="InterPro"/>
</dbReference>
<dbReference type="AlphaFoldDB" id="A0A0U2M9E5"/>
<accession>A0A0U2M9E5</accession>
<evidence type="ECO:0000256" key="2">
    <source>
        <dbReference type="ARBA" id="ARBA00022679"/>
    </source>
</evidence>
<dbReference type="EC" id="2.7.1.-" evidence="5"/>
<dbReference type="GO" id="GO:0000215">
    <property type="term" value="F:tRNA 2'-phosphotransferase activity"/>
    <property type="evidence" value="ECO:0007669"/>
    <property type="project" value="TreeGrafter"/>
</dbReference>
<dbReference type="Gene3D" id="3.20.170.30">
    <property type="match status" value="1"/>
</dbReference>
<dbReference type="Pfam" id="PF01885">
    <property type="entry name" value="PTS_2-RNA"/>
    <property type="match status" value="1"/>
</dbReference>